<name>A0ABU7EE83_9TELE</name>
<dbReference type="Proteomes" id="UP001352852">
    <property type="component" value="Unassembled WGS sequence"/>
</dbReference>
<evidence type="ECO:0000313" key="2">
    <source>
        <dbReference type="Proteomes" id="UP001352852"/>
    </source>
</evidence>
<sequence>MEKEATDESEDRRRSPADEFCIIKNINLSDCQGVDDWCELLGRPDHQLKKGETLGCWLLEENHKTVEALHPSTLKRKSSSSDYFRI</sequence>
<protein>
    <submittedName>
        <fullName evidence="1">Uncharacterized protein</fullName>
    </submittedName>
</protein>
<organism evidence="1 2">
    <name type="scientific">Characodon lateralis</name>
    <dbReference type="NCBI Taxonomy" id="208331"/>
    <lineage>
        <taxon>Eukaryota</taxon>
        <taxon>Metazoa</taxon>
        <taxon>Chordata</taxon>
        <taxon>Craniata</taxon>
        <taxon>Vertebrata</taxon>
        <taxon>Euteleostomi</taxon>
        <taxon>Actinopterygii</taxon>
        <taxon>Neopterygii</taxon>
        <taxon>Teleostei</taxon>
        <taxon>Neoteleostei</taxon>
        <taxon>Acanthomorphata</taxon>
        <taxon>Ovalentaria</taxon>
        <taxon>Atherinomorphae</taxon>
        <taxon>Cyprinodontiformes</taxon>
        <taxon>Goodeidae</taxon>
        <taxon>Characodon</taxon>
    </lineage>
</organism>
<comment type="caution">
    <text evidence="1">The sequence shown here is derived from an EMBL/GenBank/DDBJ whole genome shotgun (WGS) entry which is preliminary data.</text>
</comment>
<keyword evidence="2" id="KW-1185">Reference proteome</keyword>
<accession>A0ABU7EE83</accession>
<gene>
    <name evidence="1" type="ORF">CHARACLAT_029774</name>
</gene>
<dbReference type="EMBL" id="JAHUTJ010053477">
    <property type="protein sequence ID" value="MED6285484.1"/>
    <property type="molecule type" value="Genomic_DNA"/>
</dbReference>
<proteinExistence type="predicted"/>
<evidence type="ECO:0000313" key="1">
    <source>
        <dbReference type="EMBL" id="MED6285484.1"/>
    </source>
</evidence>
<reference evidence="1 2" key="1">
    <citation type="submission" date="2021-06" db="EMBL/GenBank/DDBJ databases">
        <authorList>
            <person name="Palmer J.M."/>
        </authorList>
    </citation>
    <scope>NUCLEOTIDE SEQUENCE [LARGE SCALE GENOMIC DNA]</scope>
    <source>
        <strain evidence="1 2">CL_MEX2019</strain>
        <tissue evidence="1">Muscle</tissue>
    </source>
</reference>